<dbReference type="InterPro" id="IPR011257">
    <property type="entry name" value="DNA_glycosylase"/>
</dbReference>
<dbReference type="CDD" id="cd00056">
    <property type="entry name" value="ENDO3c"/>
    <property type="match status" value="1"/>
</dbReference>
<feature type="compositionally biased region" description="Low complexity" evidence="4">
    <location>
        <begin position="18"/>
        <end position="27"/>
    </location>
</feature>
<accession>A0A4Y7TWF3</accession>
<dbReference type="GO" id="GO:0043916">
    <property type="term" value="F:DNA-7-methylguanine glycosylase activity"/>
    <property type="evidence" value="ECO:0007669"/>
    <property type="project" value="TreeGrafter"/>
</dbReference>
<keyword evidence="2" id="KW-0227">DNA damage</keyword>
<sequence length="389" mass="41915">MPATRSSTRLATVQNTPSTTASAQTAAGSGGVKRKSPTATASSTVEKKVKKSRTKANAANSATSQGLSAQEAVSARQASSTVASGGQAEEPEDEDTPVPATLTFNFEQGQTHLINIDARFQDLFDKMPCRPFEHLEQVHPFRGQQISWKAARSITHKFIRLYNPSIPEEVTDESREQAMEVFPSPHKVATTDAAVLRTAGLSARKGEYVLDLAKRFADGRLSTEKLRTATDEELAEMLIEVKGIGQWTVDMFAIFSLRRPDILPVGDLGVQRGMVRWFLSQHSAAHPYALSPEKVGGVSGKPKEKSKATASLNADKDTLPGSGDAVNIPTEDRDDDVMESIVGETGLLPTPFTPSIKQTLKKAPREVVPLPAGLSVSALKSRLDGKKVK</sequence>
<comment type="caution">
    <text evidence="6">The sequence shown here is derived from an EMBL/GenBank/DDBJ whole genome shotgun (WGS) entry which is preliminary data.</text>
</comment>
<feature type="compositionally biased region" description="Polar residues" evidence="4">
    <location>
        <begin position="1"/>
        <end position="17"/>
    </location>
</feature>
<dbReference type="Proteomes" id="UP000298030">
    <property type="component" value="Unassembled WGS sequence"/>
</dbReference>
<evidence type="ECO:0000313" key="6">
    <source>
        <dbReference type="EMBL" id="TEB38311.1"/>
    </source>
</evidence>
<dbReference type="GO" id="GO:0005634">
    <property type="term" value="C:nucleus"/>
    <property type="evidence" value="ECO:0007669"/>
    <property type="project" value="TreeGrafter"/>
</dbReference>
<evidence type="ECO:0000259" key="5">
    <source>
        <dbReference type="SMART" id="SM00478"/>
    </source>
</evidence>
<protein>
    <submittedName>
        <fullName evidence="6">DNA glycosylase</fullName>
    </submittedName>
</protein>
<feature type="domain" description="HhH-GPD" evidence="5">
    <location>
        <begin position="142"/>
        <end position="315"/>
    </location>
</feature>
<dbReference type="GO" id="GO:0006307">
    <property type="term" value="P:DNA alkylation repair"/>
    <property type="evidence" value="ECO:0007669"/>
    <property type="project" value="TreeGrafter"/>
</dbReference>
<evidence type="ECO:0000256" key="4">
    <source>
        <dbReference type="SAM" id="MobiDB-lite"/>
    </source>
</evidence>
<dbReference type="OrthoDB" id="415889at2759"/>
<evidence type="ECO:0000256" key="3">
    <source>
        <dbReference type="ARBA" id="ARBA00023204"/>
    </source>
</evidence>
<dbReference type="Gene3D" id="1.10.340.30">
    <property type="entry name" value="Hypothetical protein, domain 2"/>
    <property type="match status" value="1"/>
</dbReference>
<comment type="similarity">
    <text evidence="1">Belongs to the alkylbase DNA glycosidase AlkA family.</text>
</comment>
<dbReference type="AlphaFoldDB" id="A0A4Y7TWF3"/>
<keyword evidence="3" id="KW-0234">DNA repair</keyword>
<dbReference type="STRING" id="71717.A0A4Y7TWF3"/>
<dbReference type="FunFam" id="1.10.340.30:FF:000004">
    <property type="entry name" value="DNA-3-methyladenine glycosylase II"/>
    <property type="match status" value="1"/>
</dbReference>
<reference evidence="6 7" key="1">
    <citation type="journal article" date="2019" name="Nat. Ecol. Evol.">
        <title>Megaphylogeny resolves global patterns of mushroom evolution.</title>
        <authorList>
            <person name="Varga T."/>
            <person name="Krizsan K."/>
            <person name="Foldi C."/>
            <person name="Dima B."/>
            <person name="Sanchez-Garcia M."/>
            <person name="Sanchez-Ramirez S."/>
            <person name="Szollosi G.J."/>
            <person name="Szarkandi J.G."/>
            <person name="Papp V."/>
            <person name="Albert L."/>
            <person name="Andreopoulos W."/>
            <person name="Angelini C."/>
            <person name="Antonin V."/>
            <person name="Barry K.W."/>
            <person name="Bougher N.L."/>
            <person name="Buchanan P."/>
            <person name="Buyck B."/>
            <person name="Bense V."/>
            <person name="Catcheside P."/>
            <person name="Chovatia M."/>
            <person name="Cooper J."/>
            <person name="Damon W."/>
            <person name="Desjardin D."/>
            <person name="Finy P."/>
            <person name="Geml J."/>
            <person name="Haridas S."/>
            <person name="Hughes K."/>
            <person name="Justo A."/>
            <person name="Karasinski D."/>
            <person name="Kautmanova I."/>
            <person name="Kiss B."/>
            <person name="Kocsube S."/>
            <person name="Kotiranta H."/>
            <person name="LaButti K.M."/>
            <person name="Lechner B.E."/>
            <person name="Liimatainen K."/>
            <person name="Lipzen A."/>
            <person name="Lukacs Z."/>
            <person name="Mihaltcheva S."/>
            <person name="Morgado L.N."/>
            <person name="Niskanen T."/>
            <person name="Noordeloos M.E."/>
            <person name="Ohm R.A."/>
            <person name="Ortiz-Santana B."/>
            <person name="Ovrebo C."/>
            <person name="Racz N."/>
            <person name="Riley R."/>
            <person name="Savchenko A."/>
            <person name="Shiryaev A."/>
            <person name="Soop K."/>
            <person name="Spirin V."/>
            <person name="Szebenyi C."/>
            <person name="Tomsovsky M."/>
            <person name="Tulloss R.E."/>
            <person name="Uehling J."/>
            <person name="Grigoriev I.V."/>
            <person name="Vagvolgyi C."/>
            <person name="Papp T."/>
            <person name="Martin F.M."/>
            <person name="Miettinen O."/>
            <person name="Hibbett D.S."/>
            <person name="Nagy L.G."/>
        </authorList>
    </citation>
    <scope>NUCLEOTIDE SEQUENCE [LARGE SCALE GENOMIC DNA]</scope>
    <source>
        <strain evidence="6 7">FP101781</strain>
    </source>
</reference>
<keyword evidence="7" id="KW-1185">Reference proteome</keyword>
<dbReference type="GO" id="GO:0008725">
    <property type="term" value="F:DNA-3-methyladenine glycosylase activity"/>
    <property type="evidence" value="ECO:0007669"/>
    <property type="project" value="TreeGrafter"/>
</dbReference>
<dbReference type="SUPFAM" id="SSF48150">
    <property type="entry name" value="DNA-glycosylase"/>
    <property type="match status" value="1"/>
</dbReference>
<dbReference type="InterPro" id="IPR051912">
    <property type="entry name" value="Alkylbase_DNA_Glycosylase/TA"/>
</dbReference>
<proteinExistence type="inferred from homology"/>
<name>A0A4Y7TWF3_COPMI</name>
<feature type="region of interest" description="Disordered" evidence="4">
    <location>
        <begin position="291"/>
        <end position="334"/>
    </location>
</feature>
<feature type="region of interest" description="Disordered" evidence="4">
    <location>
        <begin position="1"/>
        <end position="100"/>
    </location>
</feature>
<dbReference type="SMART" id="SM00478">
    <property type="entry name" value="ENDO3c"/>
    <property type="match status" value="1"/>
</dbReference>
<feature type="compositionally biased region" description="Polar residues" evidence="4">
    <location>
        <begin position="55"/>
        <end position="68"/>
    </location>
</feature>
<evidence type="ECO:0000256" key="2">
    <source>
        <dbReference type="ARBA" id="ARBA00022763"/>
    </source>
</evidence>
<dbReference type="EMBL" id="QPFP01000003">
    <property type="protein sequence ID" value="TEB38311.1"/>
    <property type="molecule type" value="Genomic_DNA"/>
</dbReference>
<evidence type="ECO:0000256" key="1">
    <source>
        <dbReference type="ARBA" id="ARBA00010817"/>
    </source>
</evidence>
<dbReference type="InterPro" id="IPR003265">
    <property type="entry name" value="HhH-GPD_domain"/>
</dbReference>
<organism evidence="6 7">
    <name type="scientific">Coprinellus micaceus</name>
    <name type="common">Glistening ink-cap mushroom</name>
    <name type="synonym">Coprinus micaceus</name>
    <dbReference type="NCBI Taxonomy" id="71717"/>
    <lineage>
        <taxon>Eukaryota</taxon>
        <taxon>Fungi</taxon>
        <taxon>Dikarya</taxon>
        <taxon>Basidiomycota</taxon>
        <taxon>Agaricomycotina</taxon>
        <taxon>Agaricomycetes</taxon>
        <taxon>Agaricomycetidae</taxon>
        <taxon>Agaricales</taxon>
        <taxon>Agaricineae</taxon>
        <taxon>Psathyrellaceae</taxon>
        <taxon>Coprinellus</taxon>
    </lineage>
</organism>
<dbReference type="Pfam" id="PF00730">
    <property type="entry name" value="HhH-GPD"/>
    <property type="match status" value="1"/>
</dbReference>
<dbReference type="Gene3D" id="1.10.1670.40">
    <property type="match status" value="1"/>
</dbReference>
<evidence type="ECO:0000313" key="7">
    <source>
        <dbReference type="Proteomes" id="UP000298030"/>
    </source>
</evidence>
<dbReference type="GO" id="GO:0032131">
    <property type="term" value="F:alkylated DNA binding"/>
    <property type="evidence" value="ECO:0007669"/>
    <property type="project" value="TreeGrafter"/>
</dbReference>
<dbReference type="PANTHER" id="PTHR43003:SF5">
    <property type="entry name" value="DNA-3-METHYLADENINE GLYCOSYLASE"/>
    <property type="match status" value="1"/>
</dbReference>
<dbReference type="GO" id="GO:0032993">
    <property type="term" value="C:protein-DNA complex"/>
    <property type="evidence" value="ECO:0007669"/>
    <property type="project" value="TreeGrafter"/>
</dbReference>
<gene>
    <name evidence="6" type="ORF">FA13DRAFT_1751968</name>
</gene>
<dbReference type="GO" id="GO:0006285">
    <property type="term" value="P:base-excision repair, AP site formation"/>
    <property type="evidence" value="ECO:0007669"/>
    <property type="project" value="TreeGrafter"/>
</dbReference>
<dbReference type="PANTHER" id="PTHR43003">
    <property type="entry name" value="DNA-3-METHYLADENINE GLYCOSYLASE"/>
    <property type="match status" value="1"/>
</dbReference>